<evidence type="ECO:0000256" key="1">
    <source>
        <dbReference type="ARBA" id="ARBA00008694"/>
    </source>
</evidence>
<dbReference type="PANTHER" id="PTHR10545:SF29">
    <property type="entry name" value="GH14572P-RELATED"/>
    <property type="match status" value="1"/>
</dbReference>
<comment type="similarity">
    <text evidence="1">Belongs to the acetyltransferase family.</text>
</comment>
<dbReference type="InterPro" id="IPR000182">
    <property type="entry name" value="GNAT_dom"/>
</dbReference>
<dbReference type="EMBL" id="BHZE01000009">
    <property type="protein sequence ID" value="GCD77682.1"/>
    <property type="molecule type" value="Genomic_DNA"/>
</dbReference>
<feature type="domain" description="N-acetyltransferase" evidence="4">
    <location>
        <begin position="7"/>
        <end position="156"/>
    </location>
</feature>
<gene>
    <name evidence="5" type="ORF">JCM31826_11640</name>
</gene>
<evidence type="ECO:0000256" key="2">
    <source>
        <dbReference type="ARBA" id="ARBA00022679"/>
    </source>
</evidence>
<sequence>MTDNKNITVRMADVDDITDIYELIAELAEYEHAADEVINTPDQLLKDWQNGYFKAWVAQLNGQTIGMALCYDRYSTWKGRCLYLEDIVVKQSHRRSGAGSALMQALVKYATENRYYSINWQVLTWNEPALNFYKKWKAEIDKEWWNGRLIVHQNQQEK</sequence>
<dbReference type="InterPro" id="IPR051016">
    <property type="entry name" value="Diverse_Substrate_AcTransf"/>
</dbReference>
<keyword evidence="3" id="KW-0012">Acyltransferase</keyword>
<dbReference type="PROSITE" id="PS51186">
    <property type="entry name" value="GNAT"/>
    <property type="match status" value="1"/>
</dbReference>
<dbReference type="Pfam" id="PF00583">
    <property type="entry name" value="Acetyltransf_1"/>
    <property type="match status" value="1"/>
</dbReference>
<dbReference type="RefSeq" id="WP_124397747.1">
    <property type="nucleotide sequence ID" value="NZ_BHZE01000009.1"/>
</dbReference>
<dbReference type="FunFam" id="3.40.630.30:FF:000064">
    <property type="entry name" value="GNAT family acetyltransferase"/>
    <property type="match status" value="1"/>
</dbReference>
<evidence type="ECO:0000256" key="3">
    <source>
        <dbReference type="ARBA" id="ARBA00023315"/>
    </source>
</evidence>
<dbReference type="GO" id="GO:0008080">
    <property type="term" value="F:N-acetyltransferase activity"/>
    <property type="evidence" value="ECO:0007669"/>
    <property type="project" value="TreeGrafter"/>
</dbReference>
<name>A0A401XKZ7_9FLAO</name>
<dbReference type="OrthoDB" id="9805924at2"/>
<keyword evidence="6" id="KW-1185">Reference proteome</keyword>
<dbReference type="Proteomes" id="UP000286715">
    <property type="component" value="Unassembled WGS sequence"/>
</dbReference>
<proteinExistence type="inferred from homology"/>
<dbReference type="SUPFAM" id="SSF55729">
    <property type="entry name" value="Acyl-CoA N-acyltransferases (Nat)"/>
    <property type="match status" value="1"/>
</dbReference>
<accession>A0A401XKZ7</accession>
<dbReference type="CDD" id="cd04301">
    <property type="entry name" value="NAT_SF"/>
    <property type="match status" value="1"/>
</dbReference>
<reference evidence="5 6" key="1">
    <citation type="submission" date="2018-11" db="EMBL/GenBank/DDBJ databases">
        <title>Schleiferia aggregans sp. nov., a moderately thermophilic heterotrophic bacterium isolated from microbial mats at a terrestrial hot spring.</title>
        <authorList>
            <person name="Iino T."/>
            <person name="Ohkuma M."/>
            <person name="Haruta S."/>
        </authorList>
    </citation>
    <scope>NUCLEOTIDE SEQUENCE [LARGE SCALE GENOMIC DNA]</scope>
    <source>
        <strain evidence="5 6">LA</strain>
    </source>
</reference>
<comment type="caution">
    <text evidence="5">The sequence shown here is derived from an EMBL/GenBank/DDBJ whole genome shotgun (WGS) entry which is preliminary data.</text>
</comment>
<dbReference type="PANTHER" id="PTHR10545">
    <property type="entry name" value="DIAMINE N-ACETYLTRANSFERASE"/>
    <property type="match status" value="1"/>
</dbReference>
<evidence type="ECO:0000313" key="5">
    <source>
        <dbReference type="EMBL" id="GCD77682.1"/>
    </source>
</evidence>
<evidence type="ECO:0000259" key="4">
    <source>
        <dbReference type="PROSITE" id="PS51186"/>
    </source>
</evidence>
<dbReference type="AlphaFoldDB" id="A0A401XKZ7"/>
<evidence type="ECO:0000313" key="6">
    <source>
        <dbReference type="Proteomes" id="UP000286715"/>
    </source>
</evidence>
<dbReference type="Gene3D" id="3.40.630.30">
    <property type="match status" value="1"/>
</dbReference>
<keyword evidence="2 5" id="KW-0808">Transferase</keyword>
<protein>
    <submittedName>
        <fullName evidence="5">N-acetyltransferase</fullName>
    </submittedName>
</protein>
<organism evidence="5 6">
    <name type="scientific">Thermaurantimonas aggregans</name>
    <dbReference type="NCBI Taxonomy" id="2173829"/>
    <lineage>
        <taxon>Bacteria</taxon>
        <taxon>Pseudomonadati</taxon>
        <taxon>Bacteroidota</taxon>
        <taxon>Flavobacteriia</taxon>
        <taxon>Flavobacteriales</taxon>
        <taxon>Schleiferiaceae</taxon>
        <taxon>Thermaurantimonas</taxon>
    </lineage>
</organism>
<dbReference type="InterPro" id="IPR016181">
    <property type="entry name" value="Acyl_CoA_acyltransferase"/>
</dbReference>